<evidence type="ECO:0000313" key="2">
    <source>
        <dbReference type="Proteomes" id="UP001232148"/>
    </source>
</evidence>
<keyword evidence="2" id="KW-1185">Reference proteome</keyword>
<name>A0AAD9M452_9PEZI</name>
<organism evidence="1 2">
    <name type="scientific">Colletotrichum zoysiae</name>
    <dbReference type="NCBI Taxonomy" id="1216348"/>
    <lineage>
        <taxon>Eukaryota</taxon>
        <taxon>Fungi</taxon>
        <taxon>Dikarya</taxon>
        <taxon>Ascomycota</taxon>
        <taxon>Pezizomycotina</taxon>
        <taxon>Sordariomycetes</taxon>
        <taxon>Hypocreomycetidae</taxon>
        <taxon>Glomerellales</taxon>
        <taxon>Glomerellaceae</taxon>
        <taxon>Colletotrichum</taxon>
        <taxon>Colletotrichum graminicola species complex</taxon>
    </lineage>
</organism>
<proteinExistence type="predicted"/>
<reference evidence="1" key="1">
    <citation type="submission" date="2021-06" db="EMBL/GenBank/DDBJ databases">
        <title>Comparative genomics, transcriptomics and evolutionary studies reveal genomic signatures of adaptation to plant cell wall in hemibiotrophic fungi.</title>
        <authorList>
            <consortium name="DOE Joint Genome Institute"/>
            <person name="Baroncelli R."/>
            <person name="Diaz J.F."/>
            <person name="Benocci T."/>
            <person name="Peng M."/>
            <person name="Battaglia E."/>
            <person name="Haridas S."/>
            <person name="Andreopoulos W."/>
            <person name="Labutti K."/>
            <person name="Pangilinan J."/>
            <person name="Floch G.L."/>
            <person name="Makela M.R."/>
            <person name="Henrissat B."/>
            <person name="Grigoriev I.V."/>
            <person name="Crouch J.A."/>
            <person name="De Vries R.P."/>
            <person name="Sukno S.A."/>
            <person name="Thon M.R."/>
        </authorList>
    </citation>
    <scope>NUCLEOTIDE SEQUENCE</scope>
    <source>
        <strain evidence="1">MAFF235873</strain>
    </source>
</reference>
<sequence length="417" mass="47525">MAQSTSQGGNTWQDPGPLYQSLPVEVKDLVLEAASNPEAPIMRFVSLRQAVVHGSDACHKIPPIPGCLCYHDRPNYITFWPLRRQFLMGPAEWRTLCHTTNPRPPRDVVAATNLQGREVVRRSRRLNRFPQKQGDWSLTQVVLEEGMPAHEVGDPYNCNLSDLIFVHIPTADSTGPYLYAFQGAIHQQVTWDPLLGQLTAVAMNMVNWEKMSYDDGLTTIYRRMALGHTWQLEAQQGTRELLNGQMPNNWPPTEIANGKVWYPVTPQRHIRGPDHLPRAMTFYSNHQPDWVQNMRLLTDVFPALQELYLVDFDGFNKGDDALREKMHSYLDTPHDGSPCGRCDRRHPGRPKTWGGLEEIEFAEVRLCAAPGLEISLGAFDTHRFFAGHSWPATDVNGKMWKRPMPLIKLVVPILRRR</sequence>
<comment type="caution">
    <text evidence="1">The sequence shown here is derived from an EMBL/GenBank/DDBJ whole genome shotgun (WGS) entry which is preliminary data.</text>
</comment>
<dbReference type="AlphaFoldDB" id="A0AAD9M452"/>
<accession>A0AAD9M452</accession>
<dbReference type="Proteomes" id="UP001232148">
    <property type="component" value="Unassembled WGS sequence"/>
</dbReference>
<dbReference type="EMBL" id="MU842886">
    <property type="protein sequence ID" value="KAK2027943.1"/>
    <property type="molecule type" value="Genomic_DNA"/>
</dbReference>
<gene>
    <name evidence="1" type="ORF">LX32DRAFT_640440</name>
</gene>
<protein>
    <submittedName>
        <fullName evidence="1">Uncharacterized protein</fullName>
    </submittedName>
</protein>
<evidence type="ECO:0000313" key="1">
    <source>
        <dbReference type="EMBL" id="KAK2027943.1"/>
    </source>
</evidence>